<name>A0AAE0F882_9CHLO</name>
<evidence type="ECO:0000313" key="1">
    <source>
        <dbReference type="EMBL" id="KAK3254876.1"/>
    </source>
</evidence>
<sequence length="116" mass="12880">MERFIGEVCEIVFGEGYNQVDASLGQTPQAVPSILKSWLQRMRTAHELGEFRQVVVHELSKRAGQGGVMREAATSAELARCVKHLVEAERLQLVTQANFKDAELMVASSPELLLNK</sequence>
<gene>
    <name evidence="1" type="ORF">CYMTET_35925</name>
</gene>
<protein>
    <submittedName>
        <fullName evidence="1">Uncharacterized protein</fullName>
    </submittedName>
</protein>
<feature type="non-terminal residue" evidence="1">
    <location>
        <position position="116"/>
    </location>
</feature>
<comment type="caution">
    <text evidence="1">The sequence shown here is derived from an EMBL/GenBank/DDBJ whole genome shotgun (WGS) entry which is preliminary data.</text>
</comment>
<reference evidence="1 2" key="1">
    <citation type="journal article" date="2015" name="Genome Biol. Evol.">
        <title>Comparative Genomics of a Bacterivorous Green Alga Reveals Evolutionary Causalities and Consequences of Phago-Mixotrophic Mode of Nutrition.</title>
        <authorList>
            <person name="Burns J.A."/>
            <person name="Paasch A."/>
            <person name="Narechania A."/>
            <person name="Kim E."/>
        </authorList>
    </citation>
    <scope>NUCLEOTIDE SEQUENCE [LARGE SCALE GENOMIC DNA]</scope>
    <source>
        <strain evidence="1 2">PLY_AMNH</strain>
    </source>
</reference>
<evidence type="ECO:0000313" key="2">
    <source>
        <dbReference type="Proteomes" id="UP001190700"/>
    </source>
</evidence>
<dbReference type="AlphaFoldDB" id="A0AAE0F882"/>
<dbReference type="EMBL" id="LGRX02023101">
    <property type="protein sequence ID" value="KAK3254876.1"/>
    <property type="molecule type" value="Genomic_DNA"/>
</dbReference>
<proteinExistence type="predicted"/>
<keyword evidence="2" id="KW-1185">Reference proteome</keyword>
<organism evidence="1 2">
    <name type="scientific">Cymbomonas tetramitiformis</name>
    <dbReference type="NCBI Taxonomy" id="36881"/>
    <lineage>
        <taxon>Eukaryota</taxon>
        <taxon>Viridiplantae</taxon>
        <taxon>Chlorophyta</taxon>
        <taxon>Pyramimonadophyceae</taxon>
        <taxon>Pyramimonadales</taxon>
        <taxon>Pyramimonadaceae</taxon>
        <taxon>Cymbomonas</taxon>
    </lineage>
</organism>
<dbReference type="Proteomes" id="UP001190700">
    <property type="component" value="Unassembled WGS sequence"/>
</dbReference>
<accession>A0AAE0F882</accession>